<dbReference type="OrthoDB" id="9814591at2"/>
<dbReference type="HAMAP" id="MF_02065">
    <property type="entry name" value="MltG"/>
    <property type="match status" value="1"/>
</dbReference>
<evidence type="ECO:0000256" key="2">
    <source>
        <dbReference type="ARBA" id="ARBA00022692"/>
    </source>
</evidence>
<dbReference type="PANTHER" id="PTHR30518:SF2">
    <property type="entry name" value="ENDOLYTIC MUREIN TRANSGLYCOSYLASE"/>
    <property type="match status" value="1"/>
</dbReference>
<evidence type="ECO:0000256" key="7">
    <source>
        <dbReference type="HAMAP-Rule" id="MF_02065"/>
    </source>
</evidence>
<dbReference type="EMBL" id="NXLR01000005">
    <property type="protein sequence ID" value="RDU60114.1"/>
    <property type="molecule type" value="Genomic_DNA"/>
</dbReference>
<gene>
    <name evidence="7 8" type="primary">mltG</name>
    <name evidence="8" type="ORF">CQA63_03965</name>
</gene>
<keyword evidence="6 7" id="KW-0961">Cell wall biogenesis/degradation</keyword>
<dbReference type="GO" id="GO:0071555">
    <property type="term" value="P:cell wall organization"/>
    <property type="evidence" value="ECO:0007669"/>
    <property type="project" value="UniProtKB-KW"/>
</dbReference>
<evidence type="ECO:0000256" key="5">
    <source>
        <dbReference type="ARBA" id="ARBA00023239"/>
    </source>
</evidence>
<dbReference type="GO" id="GO:0008932">
    <property type="term" value="F:lytic endotransglycosylase activity"/>
    <property type="evidence" value="ECO:0007669"/>
    <property type="project" value="UniProtKB-UniRule"/>
</dbReference>
<keyword evidence="3 7" id="KW-1133">Transmembrane helix</keyword>
<evidence type="ECO:0000256" key="6">
    <source>
        <dbReference type="ARBA" id="ARBA00023316"/>
    </source>
</evidence>
<dbReference type="GO" id="GO:0009252">
    <property type="term" value="P:peptidoglycan biosynthetic process"/>
    <property type="evidence" value="ECO:0007669"/>
    <property type="project" value="UniProtKB-UniRule"/>
</dbReference>
<proteinExistence type="inferred from homology"/>
<comment type="function">
    <text evidence="7">Functions as a peptidoglycan terminase that cleaves nascent peptidoglycan strands endolytically to terminate their elongation.</text>
</comment>
<keyword evidence="1 7" id="KW-1003">Cell membrane</keyword>
<keyword evidence="9" id="KW-1185">Reference proteome</keyword>
<sequence>MPKKMTIFAIFLDLILIIMVTILFYLLQPIQTERILSLPQGSLSKIITYLNDNGGHFNKLDILFIRLLGQPQSGFIDVKSEILPRGAFFKALVSSKAATKEVTLIPGETMYYFIRILAQSFSLSPIALQSAYDKYFPYPDGVIFPDTYQLPLGINEDEMMSLLYGLSIKRHKEYATRLVGSYDEKEWFKHIAIASVVQKEAANNDEMPIIAAVIFNRLKQNMPLQMDGSLNYGEYSHSKVTPERIRNDTSPYNTYKYKGVPPYPAGSVSVQAIESVFSPAEVPYLYFVRDKATGAHKFSKTYEEHRSHF</sequence>
<dbReference type="Gene3D" id="3.30.160.60">
    <property type="entry name" value="Classic Zinc Finger"/>
    <property type="match status" value="1"/>
</dbReference>
<feature type="site" description="Important for catalytic activity" evidence="7">
    <location>
        <position position="200"/>
    </location>
</feature>
<organism evidence="8 9">
    <name type="scientific">Helicobacter marmotae</name>
    <dbReference type="NCBI Taxonomy" id="152490"/>
    <lineage>
        <taxon>Bacteria</taxon>
        <taxon>Pseudomonadati</taxon>
        <taxon>Campylobacterota</taxon>
        <taxon>Epsilonproteobacteria</taxon>
        <taxon>Campylobacterales</taxon>
        <taxon>Helicobacteraceae</taxon>
        <taxon>Helicobacter</taxon>
    </lineage>
</organism>
<dbReference type="PANTHER" id="PTHR30518">
    <property type="entry name" value="ENDOLYTIC MUREIN TRANSGLYCOSYLASE"/>
    <property type="match status" value="1"/>
</dbReference>
<evidence type="ECO:0000313" key="8">
    <source>
        <dbReference type="EMBL" id="RDU60114.1"/>
    </source>
</evidence>
<evidence type="ECO:0000256" key="1">
    <source>
        <dbReference type="ARBA" id="ARBA00022475"/>
    </source>
</evidence>
<accession>A0A3D8I5T9</accession>
<dbReference type="NCBIfam" id="TIGR00247">
    <property type="entry name" value="endolytic transglycosylase MltG"/>
    <property type="match status" value="1"/>
</dbReference>
<dbReference type="Pfam" id="PF02618">
    <property type="entry name" value="YceG"/>
    <property type="match status" value="1"/>
</dbReference>
<comment type="subcellular location">
    <subcellularLocation>
        <location evidence="7">Cell membrane</location>
        <topology evidence="7">Single-pass membrane protein</topology>
    </subcellularLocation>
</comment>
<name>A0A3D8I5T9_9HELI</name>
<reference evidence="8 9" key="1">
    <citation type="submission" date="2018-04" db="EMBL/GenBank/DDBJ databases">
        <title>Novel Campyloabacter and Helicobacter Species and Strains.</title>
        <authorList>
            <person name="Mannion A.J."/>
            <person name="Shen Z."/>
            <person name="Fox J.G."/>
        </authorList>
    </citation>
    <scope>NUCLEOTIDE SEQUENCE [LARGE SCALE GENOMIC DNA]</scope>
    <source>
        <strain evidence="8 9">MIT 98-6070</strain>
    </source>
</reference>
<dbReference type="AlphaFoldDB" id="A0A3D8I5T9"/>
<dbReference type="RefSeq" id="WP_104699935.1">
    <property type="nucleotide sequence ID" value="NZ_FZPP01000016.1"/>
</dbReference>
<evidence type="ECO:0000256" key="4">
    <source>
        <dbReference type="ARBA" id="ARBA00023136"/>
    </source>
</evidence>
<feature type="transmembrane region" description="Helical" evidence="7">
    <location>
        <begin position="7"/>
        <end position="27"/>
    </location>
</feature>
<keyword evidence="2 7" id="KW-0812">Transmembrane</keyword>
<dbReference type="GO" id="GO:0005886">
    <property type="term" value="C:plasma membrane"/>
    <property type="evidence" value="ECO:0007669"/>
    <property type="project" value="UniProtKB-SubCell"/>
</dbReference>
<keyword evidence="4 7" id="KW-0472">Membrane</keyword>
<comment type="catalytic activity">
    <reaction evidence="7">
        <text>a peptidoglycan chain = a peptidoglycan chain with N-acetyl-1,6-anhydromuramyl-[peptide] at the reducing end + a peptidoglycan chain with N-acetylglucosamine at the non-reducing end.</text>
        <dbReference type="EC" id="4.2.2.29"/>
    </reaction>
</comment>
<evidence type="ECO:0000256" key="3">
    <source>
        <dbReference type="ARBA" id="ARBA00022989"/>
    </source>
</evidence>
<comment type="caution">
    <text evidence="8">The sequence shown here is derived from an EMBL/GenBank/DDBJ whole genome shotgun (WGS) entry which is preliminary data.</text>
</comment>
<comment type="similarity">
    <text evidence="7">Belongs to the transglycosylase MltG family.</text>
</comment>
<protein>
    <recommendedName>
        <fullName evidence="7">Endolytic murein transglycosylase</fullName>
        <ecNumber evidence="7">4.2.2.29</ecNumber>
    </recommendedName>
    <alternativeName>
        <fullName evidence="7">Peptidoglycan lytic transglycosylase</fullName>
    </alternativeName>
    <alternativeName>
        <fullName evidence="7">Peptidoglycan polymerization terminase</fullName>
    </alternativeName>
</protein>
<keyword evidence="5 7" id="KW-0456">Lyase</keyword>
<dbReference type="EC" id="4.2.2.29" evidence="7"/>
<dbReference type="Proteomes" id="UP000256599">
    <property type="component" value="Unassembled WGS sequence"/>
</dbReference>
<dbReference type="InterPro" id="IPR003770">
    <property type="entry name" value="MLTG-like"/>
</dbReference>
<evidence type="ECO:0000313" key="9">
    <source>
        <dbReference type="Proteomes" id="UP000256599"/>
    </source>
</evidence>